<reference evidence="2 3" key="1">
    <citation type="submission" date="2021-06" db="EMBL/GenBank/DDBJ databases">
        <title>Caerostris extrusa draft genome.</title>
        <authorList>
            <person name="Kono N."/>
            <person name="Arakawa K."/>
        </authorList>
    </citation>
    <scope>NUCLEOTIDE SEQUENCE [LARGE SCALE GENOMIC DNA]</scope>
</reference>
<protein>
    <submittedName>
        <fullName evidence="2">Uncharacterized protein</fullName>
    </submittedName>
</protein>
<name>A0AAV4QAQ1_CAEEX</name>
<organism evidence="2 3">
    <name type="scientific">Caerostris extrusa</name>
    <name type="common">Bark spider</name>
    <name type="synonym">Caerostris bankana</name>
    <dbReference type="NCBI Taxonomy" id="172846"/>
    <lineage>
        <taxon>Eukaryota</taxon>
        <taxon>Metazoa</taxon>
        <taxon>Ecdysozoa</taxon>
        <taxon>Arthropoda</taxon>
        <taxon>Chelicerata</taxon>
        <taxon>Arachnida</taxon>
        <taxon>Araneae</taxon>
        <taxon>Araneomorphae</taxon>
        <taxon>Entelegynae</taxon>
        <taxon>Araneoidea</taxon>
        <taxon>Araneidae</taxon>
        <taxon>Caerostris</taxon>
    </lineage>
</organism>
<comment type="caution">
    <text evidence="2">The sequence shown here is derived from an EMBL/GenBank/DDBJ whole genome shotgun (WGS) entry which is preliminary data.</text>
</comment>
<dbReference type="Proteomes" id="UP001054945">
    <property type="component" value="Unassembled WGS sequence"/>
</dbReference>
<dbReference type="EMBL" id="BPLR01005997">
    <property type="protein sequence ID" value="GIY06763.1"/>
    <property type="molecule type" value="Genomic_DNA"/>
</dbReference>
<evidence type="ECO:0000313" key="2">
    <source>
        <dbReference type="EMBL" id="GIY06763.1"/>
    </source>
</evidence>
<dbReference type="GO" id="GO:0004491">
    <property type="term" value="F:methylmalonate-semialdehyde dehydrogenase (acylating, NAD) activity"/>
    <property type="evidence" value="ECO:0007669"/>
    <property type="project" value="InterPro"/>
</dbReference>
<evidence type="ECO:0000256" key="1">
    <source>
        <dbReference type="ARBA" id="ARBA00009986"/>
    </source>
</evidence>
<dbReference type="PANTHER" id="PTHR43866">
    <property type="entry name" value="MALONATE-SEMIALDEHYDE DEHYDROGENASE"/>
    <property type="match status" value="1"/>
</dbReference>
<dbReference type="GO" id="GO:0006574">
    <property type="term" value="P:L-valine catabolic process"/>
    <property type="evidence" value="ECO:0007669"/>
    <property type="project" value="TreeGrafter"/>
</dbReference>
<dbReference type="GO" id="GO:0006210">
    <property type="term" value="P:thymine catabolic process"/>
    <property type="evidence" value="ECO:0007669"/>
    <property type="project" value="TreeGrafter"/>
</dbReference>
<dbReference type="PANTHER" id="PTHR43866:SF3">
    <property type="entry name" value="METHYLMALONATE-SEMIALDEHYDE DEHYDROGENASE [ACYLATING], MITOCHONDRIAL"/>
    <property type="match status" value="1"/>
</dbReference>
<keyword evidence="3" id="KW-1185">Reference proteome</keyword>
<comment type="similarity">
    <text evidence="1">Belongs to the aldehyde dehydrogenase family.</text>
</comment>
<dbReference type="AlphaFoldDB" id="A0AAV4QAQ1"/>
<dbReference type="GO" id="GO:0005739">
    <property type="term" value="C:mitochondrion"/>
    <property type="evidence" value="ECO:0007669"/>
    <property type="project" value="TreeGrafter"/>
</dbReference>
<sequence>MLQVGVNVPIPVPLPMFSFTGSRGSFLGDANFYGKANFYFLFFLDLKQKPTLSKELYISILGLTPEVAFLRNLLKCWPLGLNGIVLVVRVIKHLRILKDAPRDRLRCVNFYTQLKTVTQLWREQDATDSKASTSMPVMKSGIYVAGLNITTIARKPRFRSSDLISFVSTGRLLSTTLKDLSNLGLIEIVLSGLIELKYFEVKKSRDGMVFIFGLWEDESLFLSWIPHLRTNCCLQMPPSPGTLIAIPFRAESEMPMNPPIEEPEEVELDNTQPISLFRSWKTWVVVGILVGVFAWHLLY</sequence>
<dbReference type="InterPro" id="IPR010061">
    <property type="entry name" value="MeMal-semiAld_DH"/>
</dbReference>
<proteinExistence type="inferred from homology"/>
<evidence type="ECO:0000313" key="3">
    <source>
        <dbReference type="Proteomes" id="UP001054945"/>
    </source>
</evidence>
<gene>
    <name evidence="2" type="ORF">CEXT_269361</name>
</gene>
<accession>A0AAV4QAQ1</accession>